<comment type="subunit">
    <text evidence="1">Heterotetramer of two alpha and two beta chains.</text>
</comment>
<dbReference type="Pfam" id="PF01960">
    <property type="entry name" value="ArgJ"/>
    <property type="match status" value="1"/>
</dbReference>
<evidence type="ECO:0000256" key="1">
    <source>
        <dbReference type="ARBA" id="ARBA00011475"/>
    </source>
</evidence>
<gene>
    <name evidence="2" type="ORF">KSB_82750</name>
</gene>
<sequence>MLHEQPRGFRTCAKNVGIRDTTLDFTVIASDVPASAPAMFTQNRFCGAAIRVGCEHIANKQLQAFVINSKNANVATGEQGFANIREVVQLLAAELAIAPDNILPSSTGVMEQSLFSPSNR</sequence>
<name>A0ABQ3V5S3_9CHLR</name>
<proteinExistence type="predicted"/>
<evidence type="ECO:0000313" key="2">
    <source>
        <dbReference type="EMBL" id="GHO59800.1"/>
    </source>
</evidence>
<accession>A0ABQ3V5S3</accession>
<reference evidence="2 3" key="1">
    <citation type="journal article" date="2021" name="Int. J. Syst. Evol. Microbiol.">
        <title>Reticulibacter mediterranei gen. nov., sp. nov., within the new family Reticulibacteraceae fam. nov., and Ktedonospora formicarum gen. nov., sp. nov., Ktedonobacter robiniae sp. nov., Dictyobacter formicarum sp. nov. and Dictyobacter arantiisoli sp. nov., belonging to the class Ktedonobacteria.</title>
        <authorList>
            <person name="Yabe S."/>
            <person name="Zheng Y."/>
            <person name="Wang C.M."/>
            <person name="Sakai Y."/>
            <person name="Abe K."/>
            <person name="Yokota A."/>
            <person name="Donadio S."/>
            <person name="Cavaletti L."/>
            <person name="Monciardini P."/>
        </authorList>
    </citation>
    <scope>NUCLEOTIDE SEQUENCE [LARGE SCALE GENOMIC DNA]</scope>
    <source>
        <strain evidence="2 3">SOSP1-30</strain>
    </source>
</reference>
<dbReference type="PANTHER" id="PTHR23100">
    <property type="entry name" value="ARGININE BIOSYNTHESIS BIFUNCTIONAL PROTEIN ARGJ"/>
    <property type="match status" value="1"/>
</dbReference>
<comment type="caution">
    <text evidence="2">The sequence shown here is derived from an EMBL/GenBank/DDBJ whole genome shotgun (WGS) entry which is preliminary data.</text>
</comment>
<dbReference type="EMBL" id="BNJG01000003">
    <property type="protein sequence ID" value="GHO59800.1"/>
    <property type="molecule type" value="Genomic_DNA"/>
</dbReference>
<dbReference type="InterPro" id="IPR002813">
    <property type="entry name" value="Arg_biosynth_ArgJ"/>
</dbReference>
<dbReference type="InterPro" id="IPR016117">
    <property type="entry name" value="ArgJ-like_dom_sf"/>
</dbReference>
<organism evidence="2 3">
    <name type="scientific">Ktedonobacter robiniae</name>
    <dbReference type="NCBI Taxonomy" id="2778365"/>
    <lineage>
        <taxon>Bacteria</taxon>
        <taxon>Bacillati</taxon>
        <taxon>Chloroflexota</taxon>
        <taxon>Ktedonobacteria</taxon>
        <taxon>Ktedonobacterales</taxon>
        <taxon>Ktedonobacteraceae</taxon>
        <taxon>Ktedonobacter</taxon>
    </lineage>
</organism>
<dbReference type="PANTHER" id="PTHR23100:SF0">
    <property type="entry name" value="ARGININE BIOSYNTHESIS BIFUNCTIONAL PROTEIN ARGJ, MITOCHONDRIAL"/>
    <property type="match status" value="1"/>
</dbReference>
<dbReference type="Proteomes" id="UP000654345">
    <property type="component" value="Unassembled WGS sequence"/>
</dbReference>
<protein>
    <submittedName>
        <fullName evidence="2">Uncharacterized protein</fullName>
    </submittedName>
</protein>
<dbReference type="Gene3D" id="3.60.70.12">
    <property type="entry name" value="L-amino peptidase D-ALA esterase/amidase"/>
    <property type="match status" value="1"/>
</dbReference>
<evidence type="ECO:0000313" key="3">
    <source>
        <dbReference type="Proteomes" id="UP000654345"/>
    </source>
</evidence>
<dbReference type="SUPFAM" id="SSF56266">
    <property type="entry name" value="DmpA/ArgJ-like"/>
    <property type="match status" value="1"/>
</dbReference>
<keyword evidence="3" id="KW-1185">Reference proteome</keyword>